<name>A0A8D4VNR6_9GAMM</name>
<evidence type="ECO:0000256" key="10">
    <source>
        <dbReference type="ARBA" id="ARBA00059220"/>
    </source>
</evidence>
<evidence type="ECO:0000256" key="4">
    <source>
        <dbReference type="ARBA" id="ARBA00014046"/>
    </source>
</evidence>
<evidence type="ECO:0000256" key="7">
    <source>
        <dbReference type="ARBA" id="ARBA00022991"/>
    </source>
</evidence>
<dbReference type="EMBL" id="AP019782">
    <property type="protein sequence ID" value="BBL70897.1"/>
    <property type="molecule type" value="Genomic_DNA"/>
</dbReference>
<dbReference type="InterPro" id="IPR006050">
    <property type="entry name" value="DNA_photolyase_N"/>
</dbReference>
<dbReference type="FunFam" id="1.10.579.10:FF:000003">
    <property type="entry name" value="Deoxyribodipyrimidine photo-lyase"/>
    <property type="match status" value="1"/>
</dbReference>
<dbReference type="GO" id="GO:0000719">
    <property type="term" value="P:photoreactive repair"/>
    <property type="evidence" value="ECO:0007669"/>
    <property type="project" value="UniProtKB-ARBA"/>
</dbReference>
<feature type="binding site" evidence="12">
    <location>
        <position position="222"/>
    </location>
    <ligand>
        <name>FAD</name>
        <dbReference type="ChEBI" id="CHEBI:57692"/>
    </ligand>
</feature>
<comment type="cofactor">
    <cofactor evidence="12">
        <name>FAD</name>
        <dbReference type="ChEBI" id="CHEBI:57692"/>
    </cofactor>
    <text evidence="12">Binds 1 FAD per subunit.</text>
</comment>
<feature type="binding site" evidence="12">
    <location>
        <position position="271"/>
    </location>
    <ligand>
        <name>FAD</name>
        <dbReference type="ChEBI" id="CHEBI:57692"/>
    </ligand>
</feature>
<comment type="function">
    <text evidence="10">Involved in repair of UV radiation-induced DNA damage. Catalyzes the light-dependent monomerization (300-600 nm) of cyclobutyl pyrimidine dimers (in cis-syn configuration), which are formed between adjacent bases on the same DNA strand upon exposure to ultraviolet radiation.</text>
</comment>
<organism evidence="15 16">
    <name type="scientific">Methylogaea oryzae</name>
    <dbReference type="NCBI Taxonomy" id="1295382"/>
    <lineage>
        <taxon>Bacteria</taxon>
        <taxon>Pseudomonadati</taxon>
        <taxon>Pseudomonadota</taxon>
        <taxon>Gammaproteobacteria</taxon>
        <taxon>Methylococcales</taxon>
        <taxon>Methylococcaceae</taxon>
        <taxon>Methylogaea</taxon>
    </lineage>
</organism>
<evidence type="ECO:0000256" key="5">
    <source>
        <dbReference type="ARBA" id="ARBA00022630"/>
    </source>
</evidence>
<accession>A0A8D4VNR6</accession>
<feature type="binding site" evidence="12">
    <location>
        <begin position="234"/>
        <end position="238"/>
    </location>
    <ligand>
        <name>FAD</name>
        <dbReference type="ChEBI" id="CHEBI:57692"/>
    </ligand>
</feature>
<keyword evidence="7" id="KW-0157">Chromophore</keyword>
<sequence length="475" mass="53182">MHTAIIWFRRDFRLADNPALELALASAERIVPLYIHAPEEEADWPPGGASRWWLHHSLAALDGRLRGLGSRLILRRGPALSVLQKLAAECGATSVYWNRRYEPAAIARDSVVKTALRAAGFTVRSGNSALLREPWEIQRAGRPYQVFTPYWKAARALGWPAAGPAAPSALPAVAELDSEPLAALALLPRIAWDREFYDCWTPGEQGAIAALRCFIDTALAHYAVGRDMPAQPVTSRLSPHLHFGEIGPRQIVHALLDEGDRAGATAGLDKFLDELGWREFAHYLLYHFPRTVTEPLDQRFADMAWESDAEGLRAWQRGLTGFPLVDAGMRQLWRTGWMHNRVRMIAASLLAKNLLLPWQEGARWFWDTLVDADLANNGLGWQWVAGCGADAAPYFRVFNPVLQGEKFDPQGDYVRQWVPALARMPARWIHQPWQAPANVLAQAGVRLGETYPLPIVDLADSRRRALLAFDAIKRR</sequence>
<evidence type="ECO:0000256" key="6">
    <source>
        <dbReference type="ARBA" id="ARBA00022827"/>
    </source>
</evidence>
<evidence type="ECO:0000313" key="16">
    <source>
        <dbReference type="Proteomes" id="UP000824988"/>
    </source>
</evidence>
<dbReference type="KEGG" id="moz:MoryE10_15030"/>
<dbReference type="PROSITE" id="PS51645">
    <property type="entry name" value="PHR_CRY_ALPHA_BETA"/>
    <property type="match status" value="1"/>
</dbReference>
<feature type="domain" description="Photolyase/cryptochrome alpha/beta" evidence="14">
    <location>
        <begin position="2"/>
        <end position="131"/>
    </location>
</feature>
<comment type="similarity">
    <text evidence="2">Belongs to the DNA photolyase class-1 family.</text>
</comment>
<keyword evidence="16" id="KW-1185">Reference proteome</keyword>
<dbReference type="GO" id="GO:0071949">
    <property type="term" value="F:FAD binding"/>
    <property type="evidence" value="ECO:0007669"/>
    <property type="project" value="TreeGrafter"/>
</dbReference>
<feature type="site" description="Electron transfer via tryptophanyl radical" evidence="13">
    <location>
        <position position="358"/>
    </location>
</feature>
<dbReference type="InterPro" id="IPR018394">
    <property type="entry name" value="DNA_photolyase_1_CS_C"/>
</dbReference>
<dbReference type="GO" id="GO:0009416">
    <property type="term" value="P:response to light stimulus"/>
    <property type="evidence" value="ECO:0007669"/>
    <property type="project" value="TreeGrafter"/>
</dbReference>
<dbReference type="Proteomes" id="UP000824988">
    <property type="component" value="Chromosome"/>
</dbReference>
<evidence type="ECO:0000256" key="2">
    <source>
        <dbReference type="ARBA" id="ARBA00005862"/>
    </source>
</evidence>
<feature type="binding site" evidence="12">
    <location>
        <begin position="371"/>
        <end position="373"/>
    </location>
    <ligand>
        <name>FAD</name>
        <dbReference type="ChEBI" id="CHEBI:57692"/>
    </ligand>
</feature>
<dbReference type="InterPro" id="IPR005101">
    <property type="entry name" value="Cryptochr/Photolyase_FAD-bd"/>
</dbReference>
<evidence type="ECO:0000256" key="11">
    <source>
        <dbReference type="ARBA" id="ARBA00083107"/>
    </source>
</evidence>
<evidence type="ECO:0000256" key="3">
    <source>
        <dbReference type="ARBA" id="ARBA00013149"/>
    </source>
</evidence>
<dbReference type="GO" id="GO:0003677">
    <property type="term" value="F:DNA binding"/>
    <property type="evidence" value="ECO:0007669"/>
    <property type="project" value="TreeGrafter"/>
</dbReference>
<evidence type="ECO:0000256" key="8">
    <source>
        <dbReference type="ARBA" id="ARBA00031671"/>
    </source>
</evidence>
<dbReference type="InterPro" id="IPR002081">
    <property type="entry name" value="Cryptochrome/DNA_photolyase_1"/>
</dbReference>
<evidence type="ECO:0000313" key="15">
    <source>
        <dbReference type="EMBL" id="BBL70897.1"/>
    </source>
</evidence>
<dbReference type="Pfam" id="PF03441">
    <property type="entry name" value="FAD_binding_7"/>
    <property type="match status" value="1"/>
</dbReference>
<dbReference type="Pfam" id="PF00875">
    <property type="entry name" value="DNA_photolyase"/>
    <property type="match status" value="1"/>
</dbReference>
<gene>
    <name evidence="15" type="primary">phr</name>
    <name evidence="15" type="ORF">MoryE10_15030</name>
</gene>
<dbReference type="AlphaFoldDB" id="A0A8D4VNR6"/>
<keyword evidence="5 12" id="KW-0285">Flavoprotein</keyword>
<comment type="cofactor">
    <cofactor evidence="1">
        <name>(6R)-5,10-methylene-5,6,7,8-tetrahydrofolate</name>
        <dbReference type="ChEBI" id="CHEBI:15636"/>
    </cofactor>
</comment>
<keyword evidence="6 12" id="KW-0274">FAD</keyword>
<proteinExistence type="inferred from homology"/>
<dbReference type="RefSeq" id="WP_221048702.1">
    <property type="nucleotide sequence ID" value="NZ_AP019782.1"/>
</dbReference>
<dbReference type="PROSITE" id="PS00394">
    <property type="entry name" value="DNA_PHOTOLYASES_1_1"/>
    <property type="match status" value="1"/>
</dbReference>
<feature type="site" description="Electron transfer via tryptophanyl radical" evidence="13">
    <location>
        <position position="381"/>
    </location>
</feature>
<reference evidence="15" key="1">
    <citation type="submission" date="2019-06" db="EMBL/GenBank/DDBJ databases">
        <title>Complete genome sequence of Methylogaea oryzae strain JCM16910.</title>
        <authorList>
            <person name="Asakawa S."/>
        </authorList>
    </citation>
    <scope>NUCLEOTIDE SEQUENCE</scope>
    <source>
        <strain evidence="15">E10</strain>
    </source>
</reference>
<comment type="catalytic activity">
    <reaction evidence="9">
        <text>cyclobutadipyrimidine (in DNA) = 2 pyrimidine residues (in DNA).</text>
        <dbReference type="EC" id="4.1.99.3"/>
    </reaction>
</comment>
<evidence type="ECO:0000256" key="13">
    <source>
        <dbReference type="PIRSR" id="PIRSR602081-2"/>
    </source>
</evidence>
<dbReference type="EC" id="4.1.99.3" evidence="3"/>
<dbReference type="GO" id="GO:0003904">
    <property type="term" value="F:deoxyribodipyrimidine photo-lyase activity"/>
    <property type="evidence" value="ECO:0007669"/>
    <property type="project" value="UniProtKB-EC"/>
</dbReference>
<feature type="site" description="Electron transfer via tryptophanyl radical" evidence="13">
    <location>
        <position position="305"/>
    </location>
</feature>
<evidence type="ECO:0000256" key="9">
    <source>
        <dbReference type="ARBA" id="ARBA00033999"/>
    </source>
</evidence>
<evidence type="ECO:0000256" key="12">
    <source>
        <dbReference type="PIRSR" id="PIRSR602081-1"/>
    </source>
</evidence>
<evidence type="ECO:0000259" key="14">
    <source>
        <dbReference type="PROSITE" id="PS51645"/>
    </source>
</evidence>
<protein>
    <recommendedName>
        <fullName evidence="4">Deoxyribodipyrimidine photo-lyase</fullName>
        <ecNumber evidence="3">4.1.99.3</ecNumber>
    </recommendedName>
    <alternativeName>
        <fullName evidence="8">DNA photolyase</fullName>
    </alternativeName>
    <alternativeName>
        <fullName evidence="11">Photoreactivating enzyme</fullName>
    </alternativeName>
</protein>
<dbReference type="PANTHER" id="PTHR11455:SF9">
    <property type="entry name" value="CRYPTOCHROME CIRCADIAN CLOCK 5 ISOFORM X1"/>
    <property type="match status" value="1"/>
</dbReference>
<evidence type="ECO:0000256" key="1">
    <source>
        <dbReference type="ARBA" id="ARBA00001932"/>
    </source>
</evidence>
<dbReference type="PANTHER" id="PTHR11455">
    <property type="entry name" value="CRYPTOCHROME"/>
    <property type="match status" value="1"/>
</dbReference>